<dbReference type="Gene3D" id="3.30.930.10">
    <property type="entry name" value="Bira Bifunctional Protein, Domain 2"/>
    <property type="match status" value="1"/>
</dbReference>
<protein>
    <recommendedName>
        <fullName evidence="4">Amino acid--[acyl-carrier-protein] ligase</fullName>
    </recommendedName>
</protein>
<evidence type="ECO:0000313" key="3">
    <source>
        <dbReference type="Proteomes" id="UP001589610"/>
    </source>
</evidence>
<organism evidence="2 3">
    <name type="scientific">Streptosporangium vulgare</name>
    <dbReference type="NCBI Taxonomy" id="46190"/>
    <lineage>
        <taxon>Bacteria</taxon>
        <taxon>Bacillati</taxon>
        <taxon>Actinomycetota</taxon>
        <taxon>Actinomycetes</taxon>
        <taxon>Streptosporangiales</taxon>
        <taxon>Streptosporangiaceae</taxon>
        <taxon>Streptosporangium</taxon>
    </lineage>
</organism>
<accession>A0ABV5TK81</accession>
<sequence length="321" mass="34640">MTYEMVKRLGESIPAGLPNSLRDHGLLVSTATGLYGWGAELEAVYSGLANALSAEVTGAEPIVLHFPPVLPRAVFEKSEYVSSFPHLFGAVHAFRGDEGAHESLERAVTKGEDWGGHTRLTDFVLAPAVCYSVYPLFGGTVLDRGRAVDASGFCFRHEPSTEPGRLVSFRLREFVRIGSPADASTWFEEWNERSSAFVRRLGLKVRVEAASDPFFGTSGQVMAENQREEGMKAEVVVPIGDHPVAVASINLHRDHFGRIFDIQAADGEPAHSACVGFGLERLAFALVDAHGPRTSQWPDEVRESLWGGGPGAPGRGLSGPS</sequence>
<dbReference type="InterPro" id="IPR045864">
    <property type="entry name" value="aa-tRNA-synth_II/BPL/LPL"/>
</dbReference>
<dbReference type="SUPFAM" id="SSF55681">
    <property type="entry name" value="Class II aaRS and biotin synthetases"/>
    <property type="match status" value="1"/>
</dbReference>
<dbReference type="RefSeq" id="WP_344747157.1">
    <property type="nucleotide sequence ID" value="NZ_BAAAWW010000118.1"/>
</dbReference>
<evidence type="ECO:0008006" key="4">
    <source>
        <dbReference type="Google" id="ProtNLM"/>
    </source>
</evidence>
<reference evidence="2 3" key="1">
    <citation type="submission" date="2024-09" db="EMBL/GenBank/DDBJ databases">
        <authorList>
            <person name="Sun Q."/>
            <person name="Mori K."/>
        </authorList>
    </citation>
    <scope>NUCLEOTIDE SEQUENCE [LARGE SCALE GENOMIC DNA]</scope>
    <source>
        <strain evidence="2 3">JCM 3028</strain>
    </source>
</reference>
<evidence type="ECO:0000313" key="2">
    <source>
        <dbReference type="EMBL" id="MFB9679513.1"/>
    </source>
</evidence>
<feature type="compositionally biased region" description="Gly residues" evidence="1">
    <location>
        <begin position="306"/>
        <end position="321"/>
    </location>
</feature>
<comment type="caution">
    <text evidence="2">The sequence shown here is derived from an EMBL/GenBank/DDBJ whole genome shotgun (WGS) entry which is preliminary data.</text>
</comment>
<name>A0ABV5TK81_9ACTN</name>
<evidence type="ECO:0000256" key="1">
    <source>
        <dbReference type="SAM" id="MobiDB-lite"/>
    </source>
</evidence>
<gene>
    <name evidence="2" type="ORF">ACFFRH_28865</name>
</gene>
<feature type="region of interest" description="Disordered" evidence="1">
    <location>
        <begin position="293"/>
        <end position="321"/>
    </location>
</feature>
<dbReference type="Proteomes" id="UP001589610">
    <property type="component" value="Unassembled WGS sequence"/>
</dbReference>
<keyword evidence="3" id="KW-1185">Reference proteome</keyword>
<dbReference type="EMBL" id="JBHMBS010000016">
    <property type="protein sequence ID" value="MFB9679513.1"/>
    <property type="molecule type" value="Genomic_DNA"/>
</dbReference>
<proteinExistence type="predicted"/>